<protein>
    <submittedName>
        <fullName evidence="6">GntR family transcriptional regulator</fullName>
    </submittedName>
</protein>
<dbReference type="Gene3D" id="1.10.10.10">
    <property type="entry name" value="Winged helix-like DNA-binding domain superfamily/Winged helix DNA-binding domain"/>
    <property type="match status" value="1"/>
</dbReference>
<proteinExistence type="predicted"/>
<sequence length="246" mass="25998">MKPIPPTPSRTEQTYQAILDQICTGALTPGTHLVQEQLAARLGVSRQPIQQAMALLKSDGLVQEIGGRGLCVAPLDLDAMRERYEVRAALDALAARLAASRAAAAQEVAREIGRGGSEIIAAGETATAAGDIPRMVERDVAFHRYLYEVSGNGLVAATAEPHWRYLRRVMGDVLRHAEDGGSIWEQHAEILDAVVAGNADEAAARATAHVERAARRLSAALSGQADGREAGVAGNAQPVSGKDADR</sequence>
<keyword evidence="1" id="KW-0805">Transcription regulation</keyword>
<dbReference type="GO" id="GO:0003677">
    <property type="term" value="F:DNA binding"/>
    <property type="evidence" value="ECO:0007669"/>
    <property type="project" value="UniProtKB-KW"/>
</dbReference>
<keyword evidence="7" id="KW-1185">Reference proteome</keyword>
<dbReference type="Proteomes" id="UP000655420">
    <property type="component" value="Unassembled WGS sequence"/>
</dbReference>
<evidence type="ECO:0000256" key="4">
    <source>
        <dbReference type="SAM" id="MobiDB-lite"/>
    </source>
</evidence>
<dbReference type="GO" id="GO:0003700">
    <property type="term" value="F:DNA-binding transcription factor activity"/>
    <property type="evidence" value="ECO:0007669"/>
    <property type="project" value="InterPro"/>
</dbReference>
<dbReference type="InterPro" id="IPR008920">
    <property type="entry name" value="TF_FadR/GntR_C"/>
</dbReference>
<keyword evidence="3" id="KW-0804">Transcription</keyword>
<dbReference type="Pfam" id="PF00392">
    <property type="entry name" value="GntR"/>
    <property type="match status" value="1"/>
</dbReference>
<evidence type="ECO:0000259" key="5">
    <source>
        <dbReference type="PROSITE" id="PS50949"/>
    </source>
</evidence>
<dbReference type="SMART" id="SM00345">
    <property type="entry name" value="HTH_GNTR"/>
    <property type="match status" value="1"/>
</dbReference>
<feature type="region of interest" description="Disordered" evidence="4">
    <location>
        <begin position="225"/>
        <end position="246"/>
    </location>
</feature>
<gene>
    <name evidence="6" type="ORF">H0I76_11330</name>
</gene>
<dbReference type="CDD" id="cd07377">
    <property type="entry name" value="WHTH_GntR"/>
    <property type="match status" value="1"/>
</dbReference>
<dbReference type="InterPro" id="IPR036388">
    <property type="entry name" value="WH-like_DNA-bd_sf"/>
</dbReference>
<dbReference type="InterPro" id="IPR000524">
    <property type="entry name" value="Tscrpt_reg_HTH_GntR"/>
</dbReference>
<evidence type="ECO:0000313" key="6">
    <source>
        <dbReference type="EMBL" id="MBK0399783.1"/>
    </source>
</evidence>
<dbReference type="InterPro" id="IPR036390">
    <property type="entry name" value="WH_DNA-bd_sf"/>
</dbReference>
<comment type="caution">
    <text evidence="6">The sequence shown here is derived from an EMBL/GenBank/DDBJ whole genome shotgun (WGS) entry which is preliminary data.</text>
</comment>
<dbReference type="SUPFAM" id="SSF48008">
    <property type="entry name" value="GntR ligand-binding domain-like"/>
    <property type="match status" value="1"/>
</dbReference>
<evidence type="ECO:0000256" key="3">
    <source>
        <dbReference type="ARBA" id="ARBA00023163"/>
    </source>
</evidence>
<accession>A0A8J7M8R4</accession>
<organism evidence="6 7">
    <name type="scientific">Thermohalobaculum xanthum</name>
    <dbReference type="NCBI Taxonomy" id="2753746"/>
    <lineage>
        <taxon>Bacteria</taxon>
        <taxon>Pseudomonadati</taxon>
        <taxon>Pseudomonadota</taxon>
        <taxon>Alphaproteobacteria</taxon>
        <taxon>Rhodobacterales</taxon>
        <taxon>Paracoccaceae</taxon>
        <taxon>Thermohalobaculum</taxon>
    </lineage>
</organism>
<keyword evidence="2" id="KW-0238">DNA-binding</keyword>
<dbReference type="Gene3D" id="1.20.120.530">
    <property type="entry name" value="GntR ligand-binding domain-like"/>
    <property type="match status" value="1"/>
</dbReference>
<dbReference type="AlphaFoldDB" id="A0A8J7M8R4"/>
<dbReference type="PROSITE" id="PS50949">
    <property type="entry name" value="HTH_GNTR"/>
    <property type="match status" value="1"/>
</dbReference>
<dbReference type="PANTHER" id="PTHR43537">
    <property type="entry name" value="TRANSCRIPTIONAL REGULATOR, GNTR FAMILY"/>
    <property type="match status" value="1"/>
</dbReference>
<dbReference type="InterPro" id="IPR011711">
    <property type="entry name" value="GntR_C"/>
</dbReference>
<reference evidence="6" key="1">
    <citation type="submission" date="2020-12" db="EMBL/GenBank/DDBJ databases">
        <title>Bacterial taxonomy.</title>
        <authorList>
            <person name="Pan X."/>
        </authorList>
    </citation>
    <scope>NUCLEOTIDE SEQUENCE</scope>
    <source>
        <strain evidence="6">M0105</strain>
    </source>
</reference>
<name>A0A8J7M8R4_9RHOB</name>
<evidence type="ECO:0000313" key="7">
    <source>
        <dbReference type="Proteomes" id="UP000655420"/>
    </source>
</evidence>
<dbReference type="Pfam" id="PF07729">
    <property type="entry name" value="FCD"/>
    <property type="match status" value="1"/>
</dbReference>
<dbReference type="SUPFAM" id="SSF46785">
    <property type="entry name" value="Winged helix' DNA-binding domain"/>
    <property type="match status" value="1"/>
</dbReference>
<dbReference type="PANTHER" id="PTHR43537:SF45">
    <property type="entry name" value="GNTR FAMILY REGULATORY PROTEIN"/>
    <property type="match status" value="1"/>
</dbReference>
<dbReference type="SMART" id="SM00895">
    <property type="entry name" value="FCD"/>
    <property type="match status" value="1"/>
</dbReference>
<dbReference type="EMBL" id="JAEHHL010000006">
    <property type="protein sequence ID" value="MBK0399783.1"/>
    <property type="molecule type" value="Genomic_DNA"/>
</dbReference>
<feature type="domain" description="HTH gntR-type" evidence="5">
    <location>
        <begin position="8"/>
        <end position="75"/>
    </location>
</feature>
<dbReference type="RefSeq" id="WP_200609975.1">
    <property type="nucleotide sequence ID" value="NZ_JAEHHL010000006.1"/>
</dbReference>
<evidence type="ECO:0000256" key="2">
    <source>
        <dbReference type="ARBA" id="ARBA00023125"/>
    </source>
</evidence>
<evidence type="ECO:0000256" key="1">
    <source>
        <dbReference type="ARBA" id="ARBA00023015"/>
    </source>
</evidence>